<evidence type="ECO:0000256" key="11">
    <source>
        <dbReference type="ARBA" id="ARBA00066158"/>
    </source>
</evidence>
<dbReference type="Pfam" id="PF00096">
    <property type="entry name" value="zf-C2H2"/>
    <property type="match status" value="5"/>
</dbReference>
<evidence type="ECO:0000256" key="9">
    <source>
        <dbReference type="ARBA" id="ARBA00023163"/>
    </source>
</evidence>
<dbReference type="Ensembl" id="ENSEBUT00000026225.1">
    <property type="protein sequence ID" value="ENSEBUP00000025649.1"/>
    <property type="gene ID" value="ENSEBUG00000015808.1"/>
</dbReference>
<feature type="compositionally biased region" description="Low complexity" evidence="16">
    <location>
        <begin position="89"/>
        <end position="105"/>
    </location>
</feature>
<dbReference type="Proteomes" id="UP000694388">
    <property type="component" value="Unplaced"/>
</dbReference>
<evidence type="ECO:0000313" key="18">
    <source>
        <dbReference type="Ensembl" id="ENSEBUP00000025649.1"/>
    </source>
</evidence>
<evidence type="ECO:0000256" key="2">
    <source>
        <dbReference type="ARBA" id="ARBA00022553"/>
    </source>
</evidence>
<proteinExistence type="predicted"/>
<feature type="domain" description="C2H2-type" evidence="17">
    <location>
        <begin position="297"/>
        <end position="324"/>
    </location>
</feature>
<evidence type="ECO:0000256" key="8">
    <source>
        <dbReference type="ARBA" id="ARBA00023125"/>
    </source>
</evidence>
<dbReference type="FunFam" id="3.30.160.60:FF:000100">
    <property type="entry name" value="Zinc finger 45-like"/>
    <property type="match status" value="1"/>
</dbReference>
<reference evidence="18" key="2">
    <citation type="submission" date="2025-09" db="UniProtKB">
        <authorList>
            <consortium name="Ensembl"/>
        </authorList>
    </citation>
    <scope>IDENTIFICATION</scope>
</reference>
<dbReference type="PANTHER" id="PTHR16515:SF49">
    <property type="entry name" value="GASTRULA ZINC FINGER PROTEIN XLCGF49.1-LIKE-RELATED"/>
    <property type="match status" value="1"/>
</dbReference>
<evidence type="ECO:0000256" key="15">
    <source>
        <dbReference type="PROSITE-ProRule" id="PRU00042"/>
    </source>
</evidence>
<feature type="compositionally biased region" description="Gly residues" evidence="16">
    <location>
        <begin position="106"/>
        <end position="117"/>
    </location>
</feature>
<dbReference type="GO" id="GO:0000978">
    <property type="term" value="F:RNA polymerase II cis-regulatory region sequence-specific DNA binding"/>
    <property type="evidence" value="ECO:0007669"/>
    <property type="project" value="UniProtKB-ARBA"/>
</dbReference>
<dbReference type="GO" id="GO:0000981">
    <property type="term" value="F:DNA-binding transcription factor activity, RNA polymerase II-specific"/>
    <property type="evidence" value="ECO:0007669"/>
    <property type="project" value="UniProtKB-ARBA"/>
</dbReference>
<keyword evidence="9" id="KW-0804">Transcription</keyword>
<dbReference type="FunFam" id="3.30.160.60:FF:000780">
    <property type="entry name" value="myc-associated zinc finger protein isoform X1"/>
    <property type="match status" value="1"/>
</dbReference>
<comment type="subunit">
    <text evidence="11">Interacts with BPTF.</text>
</comment>
<evidence type="ECO:0000256" key="5">
    <source>
        <dbReference type="ARBA" id="ARBA00022771"/>
    </source>
</evidence>
<feature type="domain" description="C2H2-type" evidence="17">
    <location>
        <begin position="129"/>
        <end position="156"/>
    </location>
</feature>
<dbReference type="GO" id="GO:0005634">
    <property type="term" value="C:nucleus"/>
    <property type="evidence" value="ECO:0007669"/>
    <property type="project" value="UniProtKB-SubCell"/>
</dbReference>
<dbReference type="SUPFAM" id="SSF57667">
    <property type="entry name" value="beta-beta-alpha zinc fingers"/>
    <property type="match status" value="4"/>
</dbReference>
<evidence type="ECO:0000259" key="17">
    <source>
        <dbReference type="PROSITE" id="PS50157"/>
    </source>
</evidence>
<keyword evidence="4" id="KW-0677">Repeat</keyword>
<dbReference type="Pfam" id="PF13912">
    <property type="entry name" value="zf-C2H2_6"/>
    <property type="match status" value="1"/>
</dbReference>
<feature type="domain" description="C2H2-type" evidence="17">
    <location>
        <begin position="372"/>
        <end position="400"/>
    </location>
</feature>
<keyword evidence="10" id="KW-0539">Nucleus</keyword>
<dbReference type="PROSITE" id="PS50157">
    <property type="entry name" value="ZINC_FINGER_C2H2_2"/>
    <property type="match status" value="6"/>
</dbReference>
<dbReference type="FunFam" id="3.30.160.60:FF:000859">
    <property type="entry name" value="myc-associated zinc finger protein isoform X2"/>
    <property type="match status" value="1"/>
</dbReference>
<feature type="domain" description="C2H2-type" evidence="17">
    <location>
        <begin position="238"/>
        <end position="265"/>
    </location>
</feature>
<dbReference type="FunFam" id="3.30.160.60:FF:000108">
    <property type="entry name" value="Vascular endothelial zinc finger 1"/>
    <property type="match status" value="1"/>
</dbReference>
<dbReference type="Gene3D" id="3.30.160.60">
    <property type="entry name" value="Classic Zinc Finger"/>
    <property type="match status" value="6"/>
</dbReference>
<evidence type="ECO:0000256" key="13">
    <source>
        <dbReference type="ARBA" id="ARBA00080469"/>
    </source>
</evidence>
<comment type="subcellular location">
    <subcellularLocation>
        <location evidence="1">Nucleus</location>
    </subcellularLocation>
</comment>
<dbReference type="GO" id="GO:0045893">
    <property type="term" value="P:positive regulation of DNA-templated transcription"/>
    <property type="evidence" value="ECO:0007669"/>
    <property type="project" value="UniProtKB-ARBA"/>
</dbReference>
<keyword evidence="6" id="KW-0862">Zinc</keyword>
<evidence type="ECO:0000313" key="19">
    <source>
        <dbReference type="Proteomes" id="UP000694388"/>
    </source>
</evidence>
<feature type="domain" description="C2H2-type" evidence="17">
    <location>
        <begin position="268"/>
        <end position="296"/>
    </location>
</feature>
<keyword evidence="2" id="KW-0597">Phosphoprotein</keyword>
<evidence type="ECO:0000256" key="10">
    <source>
        <dbReference type="ARBA" id="ARBA00023242"/>
    </source>
</evidence>
<keyword evidence="5 15" id="KW-0863">Zinc-finger</keyword>
<dbReference type="AlphaFoldDB" id="A0A8C4X127"/>
<name>A0A8C4X127_EPTBU</name>
<organism evidence="18 19">
    <name type="scientific">Eptatretus burgeri</name>
    <name type="common">Inshore hagfish</name>
    <dbReference type="NCBI Taxonomy" id="7764"/>
    <lineage>
        <taxon>Eukaryota</taxon>
        <taxon>Metazoa</taxon>
        <taxon>Chordata</taxon>
        <taxon>Craniata</taxon>
        <taxon>Vertebrata</taxon>
        <taxon>Cyclostomata</taxon>
        <taxon>Myxini</taxon>
        <taxon>Myxiniformes</taxon>
        <taxon>Myxinidae</taxon>
        <taxon>Eptatretinae</taxon>
        <taxon>Eptatretus</taxon>
    </lineage>
</organism>
<evidence type="ECO:0000256" key="14">
    <source>
        <dbReference type="ARBA" id="ARBA00082285"/>
    </source>
</evidence>
<dbReference type="SMART" id="SM00355">
    <property type="entry name" value="ZnF_C2H2"/>
    <property type="match status" value="7"/>
</dbReference>
<dbReference type="PROSITE" id="PS00028">
    <property type="entry name" value="ZINC_FINGER_C2H2_1"/>
    <property type="match status" value="6"/>
</dbReference>
<keyword evidence="7" id="KW-0805">Transcription regulation</keyword>
<dbReference type="InterPro" id="IPR036236">
    <property type="entry name" value="Znf_C2H2_sf"/>
</dbReference>
<evidence type="ECO:0000256" key="6">
    <source>
        <dbReference type="ARBA" id="ARBA00022833"/>
    </source>
</evidence>
<dbReference type="GO" id="GO:0008270">
    <property type="term" value="F:zinc ion binding"/>
    <property type="evidence" value="ECO:0007669"/>
    <property type="project" value="UniProtKB-KW"/>
</dbReference>
<dbReference type="InterPro" id="IPR050331">
    <property type="entry name" value="Zinc_finger"/>
</dbReference>
<evidence type="ECO:0000256" key="7">
    <source>
        <dbReference type="ARBA" id="ARBA00023015"/>
    </source>
</evidence>
<evidence type="ECO:0000256" key="4">
    <source>
        <dbReference type="ARBA" id="ARBA00022737"/>
    </source>
</evidence>
<evidence type="ECO:0000256" key="16">
    <source>
        <dbReference type="SAM" id="MobiDB-lite"/>
    </source>
</evidence>
<feature type="domain" description="C2H2-type" evidence="17">
    <location>
        <begin position="210"/>
        <end position="237"/>
    </location>
</feature>
<protein>
    <recommendedName>
        <fullName evidence="12">Myc-associated zinc finger protein</fullName>
    </recommendedName>
    <alternativeName>
        <fullName evidence="13">Pur-1</fullName>
    </alternativeName>
    <alternativeName>
        <fullName evidence="14">Purine-binding transcription factor</fullName>
    </alternativeName>
</protein>
<sequence>MDANWTSYLYQKQIDTSRSQDDEQDWFFTLLHNLSRSHHPPTTVTESLPQSHPVGSDLLSALAPEPTAPPTSPGGGKRSRGRSRKGESGSRAAASTSGTESEAGAAVGGGGSVGSGSSGIKTEKARAPFVCSYCAKGFRDNYHLRRHEARHTGVKVVGPSRPRKTSNTSGATAASVMMGDGGVMVSAGGVGGKAGDATGTPPVRRVRKNHACELCGKAFRDVYHLNRHRLSHSDEKPFECPVCRQRFKRKDRMTYHVRMHDGGVQKPYVCDHCAKGFSRPDHLNNHVRQVHSTERPFKCQTCEAAFATRDRLRAHSARHEERVPCQLCGKHLATPYLADHMKMHKEGTNNGLCTICHKESCKHLGWAPEKKHACPQCGSTFKTKSHLNRHLTQVHLAKGKAGAATVVGTGGTALAVGAAGIGAGAAASLAAAPTAVTAVGAPVVVATATGTELTLGPSPVQHYLPVAATVATVGHGPMSVLETFGYQVVQSAYAAPGAPSLEPGQPTSVANQ</sequence>
<accession>A0A8C4X127</accession>
<evidence type="ECO:0000256" key="1">
    <source>
        <dbReference type="ARBA" id="ARBA00004123"/>
    </source>
</evidence>
<evidence type="ECO:0000256" key="3">
    <source>
        <dbReference type="ARBA" id="ARBA00022723"/>
    </source>
</evidence>
<reference evidence="18" key="1">
    <citation type="submission" date="2025-08" db="UniProtKB">
        <authorList>
            <consortium name="Ensembl"/>
        </authorList>
    </citation>
    <scope>IDENTIFICATION</scope>
</reference>
<dbReference type="InterPro" id="IPR013087">
    <property type="entry name" value="Znf_C2H2_type"/>
</dbReference>
<feature type="region of interest" description="Disordered" evidence="16">
    <location>
        <begin position="38"/>
        <end position="120"/>
    </location>
</feature>
<evidence type="ECO:0000256" key="12">
    <source>
        <dbReference type="ARBA" id="ARBA00071313"/>
    </source>
</evidence>
<dbReference type="PANTHER" id="PTHR16515">
    <property type="entry name" value="PR DOMAIN ZINC FINGER PROTEIN"/>
    <property type="match status" value="1"/>
</dbReference>
<keyword evidence="3" id="KW-0479">Metal-binding</keyword>
<keyword evidence="19" id="KW-1185">Reference proteome</keyword>
<keyword evidence="8" id="KW-0238">DNA-binding</keyword>
<feature type="compositionally biased region" description="Polar residues" evidence="16">
    <location>
        <begin position="40"/>
        <end position="50"/>
    </location>
</feature>
<dbReference type="GeneTree" id="ENSGT00940000155932"/>
<dbReference type="FunFam" id="3.30.160.60:FF:000095">
    <property type="entry name" value="Vascular endothelial zinc finger 1"/>
    <property type="match status" value="1"/>
</dbReference>